<dbReference type="GeneID" id="66869346"/>
<dbReference type="EMBL" id="LGTO01000002">
    <property type="protein sequence ID" value="KNE22451.1"/>
    <property type="molecule type" value="Genomic_DNA"/>
</dbReference>
<comment type="caution">
    <text evidence="1">The sequence shown here is derived from an EMBL/GenBank/DDBJ whole genome shotgun (WGS) entry which is preliminary data.</text>
</comment>
<dbReference type="PATRIC" id="fig|1473.5.peg.3361"/>
<name>A0A0L0QV50_VIRPA</name>
<dbReference type="Proteomes" id="UP000036780">
    <property type="component" value="Unassembled WGS sequence"/>
</dbReference>
<gene>
    <name evidence="1" type="ORF">AFK71_02185</name>
</gene>
<keyword evidence="2" id="KW-1185">Reference proteome</keyword>
<sequence>MIEHPDITHIRRTGYPKYKGEVKMLDSLEISGLLNDISEKTKELEIIYRESDFFIEELADVAQALSDDIDTLISRLQD</sequence>
<dbReference type="RefSeq" id="WP_050349925.1">
    <property type="nucleotide sequence ID" value="NZ_CP073011.1"/>
</dbReference>
<organism evidence="1 2">
    <name type="scientific">Virgibacillus pantothenticus</name>
    <dbReference type="NCBI Taxonomy" id="1473"/>
    <lineage>
        <taxon>Bacteria</taxon>
        <taxon>Bacillati</taxon>
        <taxon>Bacillota</taxon>
        <taxon>Bacilli</taxon>
        <taxon>Bacillales</taxon>
        <taxon>Bacillaceae</taxon>
        <taxon>Virgibacillus</taxon>
    </lineage>
</organism>
<proteinExistence type="predicted"/>
<dbReference type="AlphaFoldDB" id="A0A0L0QV50"/>
<evidence type="ECO:0000313" key="2">
    <source>
        <dbReference type="Proteomes" id="UP000036780"/>
    </source>
</evidence>
<reference evidence="2" key="1">
    <citation type="submission" date="2015-07" db="EMBL/GenBank/DDBJ databases">
        <title>Fjat-10053 dsm26.</title>
        <authorList>
            <person name="Liu B."/>
            <person name="Wang J."/>
            <person name="Zhu Y."/>
            <person name="Liu G."/>
            <person name="Chen Q."/>
            <person name="Chen Z."/>
            <person name="Lan J."/>
            <person name="Che J."/>
            <person name="Ge C."/>
            <person name="Shi H."/>
            <person name="Pan Z."/>
            <person name="Liu X."/>
        </authorList>
    </citation>
    <scope>NUCLEOTIDE SEQUENCE [LARGE SCALE GENOMIC DNA]</scope>
    <source>
        <strain evidence="2">DSM 26</strain>
    </source>
</reference>
<protein>
    <submittedName>
        <fullName evidence="1">Uncharacterized protein</fullName>
    </submittedName>
</protein>
<accession>A0A0L0QV50</accession>
<evidence type="ECO:0000313" key="1">
    <source>
        <dbReference type="EMBL" id="KNE22451.1"/>
    </source>
</evidence>